<dbReference type="Pfam" id="PF01098">
    <property type="entry name" value="FTSW_RODA_SPOVE"/>
    <property type="match status" value="1"/>
</dbReference>
<evidence type="ECO:0000256" key="6">
    <source>
        <dbReference type="ARBA" id="ARBA00022984"/>
    </source>
</evidence>
<evidence type="ECO:0000256" key="9">
    <source>
        <dbReference type="ARBA" id="ARBA00032370"/>
    </source>
</evidence>
<evidence type="ECO:0000256" key="13">
    <source>
        <dbReference type="ARBA" id="ARBA00041418"/>
    </source>
</evidence>
<evidence type="ECO:0000256" key="5">
    <source>
        <dbReference type="ARBA" id="ARBA00022960"/>
    </source>
</evidence>
<evidence type="ECO:0000313" key="18">
    <source>
        <dbReference type="Proteomes" id="UP001230156"/>
    </source>
</evidence>
<feature type="transmembrane region" description="Helical" evidence="16">
    <location>
        <begin position="85"/>
        <end position="105"/>
    </location>
</feature>
<proteinExistence type="inferred from homology"/>
<evidence type="ECO:0000256" key="8">
    <source>
        <dbReference type="ARBA" id="ARBA00023136"/>
    </source>
</evidence>
<keyword evidence="18" id="KW-1185">Reference proteome</keyword>
<comment type="subcellular location">
    <subcellularLocation>
        <location evidence="1">Membrane</location>
        <topology evidence="1">Multi-pass membrane protein</topology>
    </subcellularLocation>
</comment>
<keyword evidence="5" id="KW-0133">Cell shape</keyword>
<feature type="transmembrane region" description="Helical" evidence="16">
    <location>
        <begin position="21"/>
        <end position="41"/>
    </location>
</feature>
<name>A0ABU0YEF1_9PROT</name>
<keyword evidence="8 16" id="KW-0472">Membrane</keyword>
<dbReference type="EC" id="2.4.99.28" evidence="14"/>
<feature type="transmembrane region" description="Helical" evidence="16">
    <location>
        <begin position="61"/>
        <end position="78"/>
    </location>
</feature>
<comment type="caution">
    <text evidence="17">The sequence shown here is derived from an EMBL/GenBank/DDBJ whole genome shotgun (WGS) entry which is preliminary data.</text>
</comment>
<evidence type="ECO:0000256" key="14">
    <source>
        <dbReference type="ARBA" id="ARBA00044770"/>
    </source>
</evidence>
<keyword evidence="6" id="KW-0573">Peptidoglycan synthesis</keyword>
<keyword evidence="2" id="KW-0328">Glycosyltransferase</keyword>
<organism evidence="17 18">
    <name type="scientific">Dongia sedimenti</name>
    <dbReference type="NCBI Taxonomy" id="3064282"/>
    <lineage>
        <taxon>Bacteria</taxon>
        <taxon>Pseudomonadati</taxon>
        <taxon>Pseudomonadota</taxon>
        <taxon>Alphaproteobacteria</taxon>
        <taxon>Rhodospirillales</taxon>
        <taxon>Dongiaceae</taxon>
        <taxon>Dongia</taxon>
    </lineage>
</organism>
<accession>A0ABU0YEF1</accession>
<feature type="transmembrane region" description="Helical" evidence="16">
    <location>
        <begin position="153"/>
        <end position="169"/>
    </location>
</feature>
<evidence type="ECO:0000256" key="12">
    <source>
        <dbReference type="ARBA" id="ARBA00041185"/>
    </source>
</evidence>
<feature type="transmembrane region" description="Helical" evidence="16">
    <location>
        <begin position="308"/>
        <end position="326"/>
    </location>
</feature>
<comment type="similarity">
    <text evidence="11">Belongs to the SEDS family. FtsW subfamily.</text>
</comment>
<evidence type="ECO:0000256" key="10">
    <source>
        <dbReference type="ARBA" id="ARBA00033270"/>
    </source>
</evidence>
<protein>
    <recommendedName>
        <fullName evidence="12">Probable peptidoglycan glycosyltransferase FtsW</fullName>
        <ecNumber evidence="14">2.4.99.28</ecNumber>
    </recommendedName>
    <alternativeName>
        <fullName evidence="13">Cell division protein FtsW</fullName>
    </alternativeName>
    <alternativeName>
        <fullName evidence="10">Cell wall polymerase</fullName>
    </alternativeName>
    <alternativeName>
        <fullName evidence="9">Peptidoglycan polymerase</fullName>
    </alternativeName>
</protein>
<feature type="transmembrane region" description="Helical" evidence="16">
    <location>
        <begin position="196"/>
        <end position="216"/>
    </location>
</feature>
<evidence type="ECO:0000256" key="11">
    <source>
        <dbReference type="ARBA" id="ARBA00038053"/>
    </source>
</evidence>
<evidence type="ECO:0000313" key="17">
    <source>
        <dbReference type="EMBL" id="MDQ7246093.1"/>
    </source>
</evidence>
<sequence>MIGFARTDRSALGQWWWTVDRWTLAAVIALMFVGAILVLAASPAVATRIGLDSFYLVRHHYMMLPAAAAVLIAVSVLTPRQIRRLGVVLFFFFLALTAMTLGSGMEIKGATRWISVGPLSLQPSEFLKPCFAIFTAWMFALQRTEVPGQRIPGNLISIGAYLATVAILIKQPDLGMTVVITATWAAQFFVAGLPIFWVALIVGCGVAGLIGAYFMLPHVTDRVNQFLDPSTGDTYQIDRALEAFSHGGLIGQGPGGGTVKLNLPDAHADFVFAVAGEEFGMVVCTLIVGLFAFIVLRSLLRMLGETNLFVLLATTGLVTSFGLQAVVNMASTLHLMPTKGMTLPFISYGGSSIVAIALGVGMLLALTRKRFPGSQDI</sequence>
<evidence type="ECO:0000256" key="3">
    <source>
        <dbReference type="ARBA" id="ARBA00022679"/>
    </source>
</evidence>
<evidence type="ECO:0000256" key="4">
    <source>
        <dbReference type="ARBA" id="ARBA00022692"/>
    </source>
</evidence>
<evidence type="ECO:0000256" key="1">
    <source>
        <dbReference type="ARBA" id="ARBA00004141"/>
    </source>
</evidence>
<keyword evidence="4 16" id="KW-0812">Transmembrane</keyword>
<reference evidence="18" key="1">
    <citation type="submission" date="2023-08" db="EMBL/GenBank/DDBJ databases">
        <title>Rhodospirillaceae gen. nov., a novel taxon isolated from the Yangtze River Yuezi River estuary sludge.</title>
        <authorList>
            <person name="Ruan L."/>
        </authorList>
    </citation>
    <scope>NUCLEOTIDE SEQUENCE [LARGE SCALE GENOMIC DNA]</scope>
    <source>
        <strain evidence="18">R-7</strain>
    </source>
</reference>
<evidence type="ECO:0000256" key="15">
    <source>
        <dbReference type="ARBA" id="ARBA00049902"/>
    </source>
</evidence>
<gene>
    <name evidence="17" type="ORF">Q8A70_00375</name>
</gene>
<evidence type="ECO:0000256" key="2">
    <source>
        <dbReference type="ARBA" id="ARBA00022676"/>
    </source>
</evidence>
<feature type="transmembrane region" description="Helical" evidence="16">
    <location>
        <begin position="346"/>
        <end position="366"/>
    </location>
</feature>
<dbReference type="EMBL" id="JAUYVI010000001">
    <property type="protein sequence ID" value="MDQ7246093.1"/>
    <property type="molecule type" value="Genomic_DNA"/>
</dbReference>
<evidence type="ECO:0000256" key="7">
    <source>
        <dbReference type="ARBA" id="ARBA00022989"/>
    </source>
</evidence>
<evidence type="ECO:0000256" key="16">
    <source>
        <dbReference type="SAM" id="Phobius"/>
    </source>
</evidence>
<keyword evidence="7 16" id="KW-1133">Transmembrane helix</keyword>
<comment type="catalytic activity">
    <reaction evidence="15">
        <text>[GlcNAc-(1-&gt;4)-Mur2Ac(oyl-L-Ala-gamma-D-Glu-L-Lys-D-Ala-D-Ala)](n)-di-trans,octa-cis-undecaprenyl diphosphate + beta-D-GlcNAc-(1-&gt;4)-Mur2Ac(oyl-L-Ala-gamma-D-Glu-L-Lys-D-Ala-D-Ala)-di-trans,octa-cis-undecaprenyl diphosphate = [GlcNAc-(1-&gt;4)-Mur2Ac(oyl-L-Ala-gamma-D-Glu-L-Lys-D-Ala-D-Ala)](n+1)-di-trans,octa-cis-undecaprenyl diphosphate + di-trans,octa-cis-undecaprenyl diphosphate + H(+)</text>
        <dbReference type="Rhea" id="RHEA:23708"/>
        <dbReference type="Rhea" id="RHEA-COMP:9602"/>
        <dbReference type="Rhea" id="RHEA-COMP:9603"/>
        <dbReference type="ChEBI" id="CHEBI:15378"/>
        <dbReference type="ChEBI" id="CHEBI:58405"/>
        <dbReference type="ChEBI" id="CHEBI:60033"/>
        <dbReference type="ChEBI" id="CHEBI:78435"/>
        <dbReference type="EC" id="2.4.99.28"/>
    </reaction>
</comment>
<dbReference type="PANTHER" id="PTHR30474:SF2">
    <property type="entry name" value="PEPTIDOGLYCAN GLYCOSYLTRANSFERASE FTSW-RELATED"/>
    <property type="match status" value="1"/>
</dbReference>
<dbReference type="RefSeq" id="WP_379953462.1">
    <property type="nucleotide sequence ID" value="NZ_JAUYVI010000001.1"/>
</dbReference>
<dbReference type="Proteomes" id="UP001230156">
    <property type="component" value="Unassembled WGS sequence"/>
</dbReference>
<dbReference type="PANTHER" id="PTHR30474">
    <property type="entry name" value="CELL CYCLE PROTEIN"/>
    <property type="match status" value="1"/>
</dbReference>
<feature type="transmembrane region" description="Helical" evidence="16">
    <location>
        <begin position="279"/>
        <end position="296"/>
    </location>
</feature>
<keyword evidence="3" id="KW-0808">Transferase</keyword>
<dbReference type="InterPro" id="IPR001182">
    <property type="entry name" value="FtsW/RodA"/>
</dbReference>